<evidence type="ECO:0000256" key="10">
    <source>
        <dbReference type="SAM" id="MobiDB-lite"/>
    </source>
</evidence>
<dbReference type="OrthoDB" id="427030at2759"/>
<evidence type="ECO:0000256" key="2">
    <source>
        <dbReference type="ARBA" id="ARBA00022723"/>
    </source>
</evidence>
<keyword evidence="6" id="KW-0805">Transcription regulation</keyword>
<dbReference type="GO" id="GO:0000978">
    <property type="term" value="F:RNA polymerase II cis-regulatory region sequence-specific DNA binding"/>
    <property type="evidence" value="ECO:0007669"/>
    <property type="project" value="UniProtKB-ARBA"/>
</dbReference>
<feature type="domain" description="C2H2-type" evidence="11">
    <location>
        <begin position="106"/>
        <end position="133"/>
    </location>
</feature>
<feature type="domain" description="C2H2-type" evidence="11">
    <location>
        <begin position="76"/>
        <end position="105"/>
    </location>
</feature>
<dbReference type="PROSITE" id="PS00028">
    <property type="entry name" value="ZINC_FINGER_C2H2_1"/>
    <property type="match status" value="5"/>
</dbReference>
<dbReference type="FunCoup" id="A0A0C2YU39">
    <property type="interactions" value="163"/>
</dbReference>
<sequence>METNPTLSTTVLGKRRVRNSSLVLRLSSSPAPSESSGSAYTEVSDAESDTGTVAGPPTRTSTPDLPPGPSVGQARYPCTYSGCSKSYSKPSRLSEHYRSHTGERPYVCEECGKSYLRETHLHAHNRSHLPESKKPYVCNEFPGCTKRFWTLQHLHLHENTHRGEKSYVCTEEGCEEAFVKHYQLRAHICGAHSLPGTKPYICSHPSCSKSFSTNQKLQGHLKSHEDKRYTCSHPNCLPTTSSDPVYFGTWTALQSHIRTTHPPTCIHASCNSRTFASLHNLRAHLKLHEQREAEALRQGGGESDGELSRARKRRRGGELGRDWKCDYSNCGKDFKSKRALTTHHNVIHLGQRNHVCPHLHCDSAFGYKHLLERHLAKIHTSKDSQSHSDEETTDPGAATGVDLDIEEITGKAYIHRSQNLKSVRCPYPHIEDLLASPSDSMIPSASSSATCEHVLTRSYDLRRHLKAEHGVLVDKGKVDEWVRAQKLVQAA</sequence>
<dbReference type="STRING" id="1036808.A0A0C2YU39"/>
<accession>A0A0C2YU39</accession>
<protein>
    <recommendedName>
        <fullName evidence="11">C2H2-type domain-containing protein</fullName>
    </recommendedName>
</protein>
<dbReference type="SMART" id="SM00355">
    <property type="entry name" value="ZnF_C2H2"/>
    <property type="match status" value="10"/>
</dbReference>
<dbReference type="EMBL" id="KN822188">
    <property type="protein sequence ID" value="KIM53173.1"/>
    <property type="molecule type" value="Genomic_DNA"/>
</dbReference>
<dbReference type="PROSITE" id="PS50157">
    <property type="entry name" value="ZINC_FINGER_C2H2_2"/>
    <property type="match status" value="7"/>
</dbReference>
<dbReference type="InterPro" id="IPR036236">
    <property type="entry name" value="Znf_C2H2_sf"/>
</dbReference>
<proteinExistence type="predicted"/>
<dbReference type="PANTHER" id="PTHR46179:SF13">
    <property type="entry name" value="C2H2-TYPE DOMAIN-CONTAINING PROTEIN"/>
    <property type="match status" value="1"/>
</dbReference>
<keyword evidence="8" id="KW-0539">Nucleus</keyword>
<reference evidence="13" key="2">
    <citation type="submission" date="2015-01" db="EMBL/GenBank/DDBJ databases">
        <title>Evolutionary Origins and Diversification of the Mycorrhizal Mutualists.</title>
        <authorList>
            <consortium name="DOE Joint Genome Institute"/>
            <consortium name="Mycorrhizal Genomics Consortium"/>
            <person name="Kohler A."/>
            <person name="Kuo A."/>
            <person name="Nagy L.G."/>
            <person name="Floudas D."/>
            <person name="Copeland A."/>
            <person name="Barry K.W."/>
            <person name="Cichocki N."/>
            <person name="Veneault-Fourrey C."/>
            <person name="LaButti K."/>
            <person name="Lindquist E.A."/>
            <person name="Lipzen A."/>
            <person name="Lundell T."/>
            <person name="Morin E."/>
            <person name="Murat C."/>
            <person name="Riley R."/>
            <person name="Ohm R."/>
            <person name="Sun H."/>
            <person name="Tunlid A."/>
            <person name="Henrissat B."/>
            <person name="Grigoriev I.V."/>
            <person name="Hibbett D.S."/>
            <person name="Martin F."/>
        </authorList>
    </citation>
    <scope>NUCLEOTIDE SEQUENCE [LARGE SCALE GENOMIC DNA]</scope>
    <source>
        <strain evidence="13">Foug A</strain>
    </source>
</reference>
<dbReference type="GO" id="GO:0005634">
    <property type="term" value="C:nucleus"/>
    <property type="evidence" value="ECO:0007669"/>
    <property type="project" value="UniProtKB-SubCell"/>
</dbReference>
<dbReference type="FunFam" id="3.30.160.60:FF:000072">
    <property type="entry name" value="zinc finger protein 143 isoform X1"/>
    <property type="match status" value="1"/>
</dbReference>
<keyword evidence="3" id="KW-0677">Repeat</keyword>
<dbReference type="GO" id="GO:0000981">
    <property type="term" value="F:DNA-binding transcription factor activity, RNA polymerase II-specific"/>
    <property type="evidence" value="ECO:0007669"/>
    <property type="project" value="UniProtKB-ARBA"/>
</dbReference>
<name>A0A0C2YU39_9AGAM</name>
<feature type="domain" description="C2H2-type" evidence="11">
    <location>
        <begin position="354"/>
        <end position="384"/>
    </location>
</feature>
<evidence type="ECO:0000313" key="12">
    <source>
        <dbReference type="EMBL" id="KIM53173.1"/>
    </source>
</evidence>
<reference evidence="12 13" key="1">
    <citation type="submission" date="2014-04" db="EMBL/GenBank/DDBJ databases">
        <authorList>
            <consortium name="DOE Joint Genome Institute"/>
            <person name="Kuo A."/>
            <person name="Kohler A."/>
            <person name="Nagy L.G."/>
            <person name="Floudas D."/>
            <person name="Copeland A."/>
            <person name="Barry K.W."/>
            <person name="Cichocki N."/>
            <person name="Veneault-Fourrey C."/>
            <person name="LaButti K."/>
            <person name="Lindquist E.A."/>
            <person name="Lipzen A."/>
            <person name="Lundell T."/>
            <person name="Morin E."/>
            <person name="Murat C."/>
            <person name="Sun H."/>
            <person name="Tunlid A."/>
            <person name="Henrissat B."/>
            <person name="Grigoriev I.V."/>
            <person name="Hibbett D.S."/>
            <person name="Martin F."/>
            <person name="Nordberg H.P."/>
            <person name="Cantor M.N."/>
            <person name="Hua S.X."/>
        </authorList>
    </citation>
    <scope>NUCLEOTIDE SEQUENCE [LARGE SCALE GENOMIC DNA]</scope>
    <source>
        <strain evidence="12 13">Foug A</strain>
    </source>
</reference>
<evidence type="ECO:0000256" key="9">
    <source>
        <dbReference type="PROSITE-ProRule" id="PRU00042"/>
    </source>
</evidence>
<evidence type="ECO:0000259" key="11">
    <source>
        <dbReference type="PROSITE" id="PS50157"/>
    </source>
</evidence>
<dbReference type="SUPFAM" id="SSF57667">
    <property type="entry name" value="beta-beta-alpha zinc fingers"/>
    <property type="match status" value="4"/>
</dbReference>
<evidence type="ECO:0000256" key="7">
    <source>
        <dbReference type="ARBA" id="ARBA00023163"/>
    </source>
</evidence>
<feature type="domain" description="C2H2-type" evidence="11">
    <location>
        <begin position="323"/>
        <end position="353"/>
    </location>
</feature>
<feature type="region of interest" description="Disordered" evidence="10">
    <location>
        <begin position="293"/>
        <end position="313"/>
    </location>
</feature>
<feature type="domain" description="C2H2-type" evidence="11">
    <location>
        <begin position="167"/>
        <end position="193"/>
    </location>
</feature>
<feature type="region of interest" description="Disordered" evidence="10">
    <location>
        <begin position="379"/>
        <end position="399"/>
    </location>
</feature>
<keyword evidence="4 9" id="KW-0863">Zinc-finger</keyword>
<dbReference type="Gene3D" id="3.30.160.60">
    <property type="entry name" value="Classic Zinc Finger"/>
    <property type="match status" value="6"/>
</dbReference>
<evidence type="ECO:0000313" key="13">
    <source>
        <dbReference type="Proteomes" id="UP000053989"/>
    </source>
</evidence>
<keyword evidence="13" id="KW-1185">Reference proteome</keyword>
<dbReference type="HOGENOM" id="CLU_002678_91_2_1"/>
<dbReference type="Pfam" id="PF00096">
    <property type="entry name" value="zf-C2H2"/>
    <property type="match status" value="1"/>
</dbReference>
<feature type="compositionally biased region" description="Low complexity" evidence="10">
    <location>
        <begin position="23"/>
        <end position="39"/>
    </location>
</feature>
<dbReference type="InterPro" id="IPR013087">
    <property type="entry name" value="Znf_C2H2_type"/>
</dbReference>
<evidence type="ECO:0000256" key="4">
    <source>
        <dbReference type="ARBA" id="ARBA00022771"/>
    </source>
</evidence>
<organism evidence="12 13">
    <name type="scientific">Scleroderma citrinum Foug A</name>
    <dbReference type="NCBI Taxonomy" id="1036808"/>
    <lineage>
        <taxon>Eukaryota</taxon>
        <taxon>Fungi</taxon>
        <taxon>Dikarya</taxon>
        <taxon>Basidiomycota</taxon>
        <taxon>Agaricomycotina</taxon>
        <taxon>Agaricomycetes</taxon>
        <taxon>Agaricomycetidae</taxon>
        <taxon>Boletales</taxon>
        <taxon>Sclerodermatineae</taxon>
        <taxon>Sclerodermataceae</taxon>
        <taxon>Scleroderma</taxon>
    </lineage>
</organism>
<gene>
    <name evidence="12" type="ORF">SCLCIDRAFT_139502</name>
</gene>
<dbReference type="PANTHER" id="PTHR46179">
    <property type="entry name" value="ZINC FINGER PROTEIN"/>
    <property type="match status" value="1"/>
</dbReference>
<evidence type="ECO:0000256" key="6">
    <source>
        <dbReference type="ARBA" id="ARBA00023015"/>
    </source>
</evidence>
<dbReference type="AlphaFoldDB" id="A0A0C2YU39"/>
<evidence type="ECO:0000256" key="8">
    <source>
        <dbReference type="ARBA" id="ARBA00023242"/>
    </source>
</evidence>
<dbReference type="GO" id="GO:0008270">
    <property type="term" value="F:zinc ion binding"/>
    <property type="evidence" value="ECO:0007669"/>
    <property type="project" value="UniProtKB-KW"/>
</dbReference>
<feature type="region of interest" description="Disordered" evidence="10">
    <location>
        <begin position="23"/>
        <end position="71"/>
    </location>
</feature>
<comment type="subcellular location">
    <subcellularLocation>
        <location evidence="1">Nucleus</location>
    </subcellularLocation>
</comment>
<dbReference type="InterPro" id="IPR051061">
    <property type="entry name" value="Zinc_finger_trans_reg"/>
</dbReference>
<keyword evidence="7" id="KW-0804">Transcription</keyword>
<evidence type="ECO:0000256" key="5">
    <source>
        <dbReference type="ARBA" id="ARBA00022833"/>
    </source>
</evidence>
<feature type="domain" description="C2H2-type" evidence="11">
    <location>
        <begin position="136"/>
        <end position="166"/>
    </location>
</feature>
<dbReference type="FunFam" id="3.30.160.60:FF:001102">
    <property type="entry name" value="Transcription factor IIIA"/>
    <property type="match status" value="1"/>
</dbReference>
<keyword evidence="5" id="KW-0862">Zinc</keyword>
<keyword evidence="2" id="KW-0479">Metal-binding</keyword>
<dbReference type="FunFam" id="3.30.160.60:FF:000358">
    <property type="entry name" value="zinc finger protein 24"/>
    <property type="match status" value="1"/>
</dbReference>
<evidence type="ECO:0000256" key="3">
    <source>
        <dbReference type="ARBA" id="ARBA00022737"/>
    </source>
</evidence>
<evidence type="ECO:0000256" key="1">
    <source>
        <dbReference type="ARBA" id="ARBA00004123"/>
    </source>
</evidence>
<dbReference type="Proteomes" id="UP000053989">
    <property type="component" value="Unassembled WGS sequence"/>
</dbReference>
<feature type="domain" description="C2H2-type" evidence="11">
    <location>
        <begin position="200"/>
        <end position="229"/>
    </location>
</feature>
<dbReference type="InParanoid" id="A0A0C2YU39"/>
<feature type="compositionally biased region" description="Basic and acidic residues" evidence="10">
    <location>
        <begin position="379"/>
        <end position="390"/>
    </location>
</feature>